<name>A0A1C7MP47_GRIFR</name>
<evidence type="ECO:0000313" key="2">
    <source>
        <dbReference type="Proteomes" id="UP000092993"/>
    </source>
</evidence>
<accession>A0A1C7MP47</accession>
<organism evidence="1 2">
    <name type="scientific">Grifola frondosa</name>
    <name type="common">Maitake</name>
    <name type="synonym">Polyporus frondosus</name>
    <dbReference type="NCBI Taxonomy" id="5627"/>
    <lineage>
        <taxon>Eukaryota</taxon>
        <taxon>Fungi</taxon>
        <taxon>Dikarya</taxon>
        <taxon>Basidiomycota</taxon>
        <taxon>Agaricomycotina</taxon>
        <taxon>Agaricomycetes</taxon>
        <taxon>Polyporales</taxon>
        <taxon>Grifolaceae</taxon>
        <taxon>Grifola</taxon>
    </lineage>
</organism>
<sequence length="73" mass="8251">MCRLSDLPSRQSNHPPRHILCNTAVTSATLEFSVRESKLIENRSRQNIGHVAYLPSVAVPLWFPASYITTSRE</sequence>
<protein>
    <submittedName>
        <fullName evidence="1">Uncharacterized protein</fullName>
    </submittedName>
</protein>
<gene>
    <name evidence="1" type="ORF">A0H81_01277</name>
</gene>
<dbReference type="EMBL" id="LUGG01000001">
    <property type="protein sequence ID" value="OBZ78642.1"/>
    <property type="molecule type" value="Genomic_DNA"/>
</dbReference>
<reference evidence="1 2" key="1">
    <citation type="submission" date="2016-03" db="EMBL/GenBank/DDBJ databases">
        <title>Whole genome sequencing of Grifola frondosa 9006-11.</title>
        <authorList>
            <person name="Min B."/>
            <person name="Park H."/>
            <person name="Kim J.-G."/>
            <person name="Cho H."/>
            <person name="Oh Y.-L."/>
            <person name="Kong W.-S."/>
            <person name="Choi I.-G."/>
        </authorList>
    </citation>
    <scope>NUCLEOTIDE SEQUENCE [LARGE SCALE GENOMIC DNA]</scope>
    <source>
        <strain evidence="1 2">9006-11</strain>
    </source>
</reference>
<dbReference type="AlphaFoldDB" id="A0A1C7MP47"/>
<comment type="caution">
    <text evidence="1">The sequence shown here is derived from an EMBL/GenBank/DDBJ whole genome shotgun (WGS) entry which is preliminary data.</text>
</comment>
<proteinExistence type="predicted"/>
<keyword evidence="2" id="KW-1185">Reference proteome</keyword>
<evidence type="ECO:0000313" key="1">
    <source>
        <dbReference type="EMBL" id="OBZ78642.1"/>
    </source>
</evidence>
<dbReference type="Proteomes" id="UP000092993">
    <property type="component" value="Unassembled WGS sequence"/>
</dbReference>